<evidence type="ECO:0000313" key="1">
    <source>
        <dbReference type="EMBL" id="KAK9863133.1"/>
    </source>
</evidence>
<dbReference type="AlphaFoldDB" id="A0AAW1T2N3"/>
<proteinExistence type="predicted"/>
<keyword evidence="2" id="KW-1185">Reference proteome</keyword>
<gene>
    <name evidence="1" type="ORF">WJX84_003090</name>
</gene>
<organism evidence="1 2">
    <name type="scientific">Apatococcus fuscideae</name>
    <dbReference type="NCBI Taxonomy" id="2026836"/>
    <lineage>
        <taxon>Eukaryota</taxon>
        <taxon>Viridiplantae</taxon>
        <taxon>Chlorophyta</taxon>
        <taxon>core chlorophytes</taxon>
        <taxon>Trebouxiophyceae</taxon>
        <taxon>Chlorellales</taxon>
        <taxon>Chlorellaceae</taxon>
        <taxon>Apatococcus</taxon>
    </lineage>
</organism>
<reference evidence="1 2" key="1">
    <citation type="journal article" date="2024" name="Nat. Commun.">
        <title>Phylogenomics reveals the evolutionary origins of lichenization in chlorophyte algae.</title>
        <authorList>
            <person name="Puginier C."/>
            <person name="Libourel C."/>
            <person name="Otte J."/>
            <person name="Skaloud P."/>
            <person name="Haon M."/>
            <person name="Grisel S."/>
            <person name="Petersen M."/>
            <person name="Berrin J.G."/>
            <person name="Delaux P.M."/>
            <person name="Dal Grande F."/>
            <person name="Keller J."/>
        </authorList>
    </citation>
    <scope>NUCLEOTIDE SEQUENCE [LARGE SCALE GENOMIC DNA]</scope>
    <source>
        <strain evidence="1 2">SAG 2523</strain>
    </source>
</reference>
<sequence>MERLEAFSRCFQHGKAYILSATEVPCDVITQAACSLLERHSCSLSMIPFSIQPDQVLAHVVQLAESLHQPMDPDTGHDEHVAFLEAQGSLDSHSQLLLDTASDCGLQALNQDGQDQNLSNLARALLMAQKSA</sequence>
<name>A0AAW1T2N3_9CHLO</name>
<dbReference type="EMBL" id="JALJOV010000512">
    <property type="protein sequence ID" value="KAK9863133.1"/>
    <property type="molecule type" value="Genomic_DNA"/>
</dbReference>
<accession>A0AAW1T2N3</accession>
<dbReference type="Proteomes" id="UP001485043">
    <property type="component" value="Unassembled WGS sequence"/>
</dbReference>
<protein>
    <submittedName>
        <fullName evidence="1">Uncharacterized protein</fullName>
    </submittedName>
</protein>
<evidence type="ECO:0000313" key="2">
    <source>
        <dbReference type="Proteomes" id="UP001485043"/>
    </source>
</evidence>
<comment type="caution">
    <text evidence="1">The sequence shown here is derived from an EMBL/GenBank/DDBJ whole genome shotgun (WGS) entry which is preliminary data.</text>
</comment>